<evidence type="ECO:0000256" key="1">
    <source>
        <dbReference type="ARBA" id="ARBA00023157"/>
    </source>
</evidence>
<dbReference type="PROSITE" id="PS00615">
    <property type="entry name" value="C_TYPE_LECTIN_1"/>
    <property type="match status" value="1"/>
</dbReference>
<evidence type="ECO:0000313" key="5">
    <source>
        <dbReference type="Proteomes" id="UP001557470"/>
    </source>
</evidence>
<dbReference type="PROSITE" id="PS50041">
    <property type="entry name" value="C_TYPE_LECTIN_2"/>
    <property type="match status" value="1"/>
</dbReference>
<feature type="chain" id="PRO_5044816818" description="C-type lectin domain-containing protein" evidence="2">
    <location>
        <begin position="25"/>
        <end position="193"/>
    </location>
</feature>
<feature type="domain" description="C-type lectin" evidence="3">
    <location>
        <begin position="66"/>
        <end position="188"/>
    </location>
</feature>
<dbReference type="AlphaFoldDB" id="A0ABD0XTA5"/>
<dbReference type="Pfam" id="PF00059">
    <property type="entry name" value="Lectin_C"/>
    <property type="match status" value="1"/>
</dbReference>
<proteinExistence type="predicted"/>
<accession>A0ABD0XTA5</accession>
<sequence>MNVASLTVIVLLLWTNMAVRTGQSTLISFHHRPLGDAAVPLHFQKAKPCTMPNPCNVTGYKDWYKTGSYCIKYFMAHLNFTEAEMQCRSAAPGGHLVSVHDCKANVDLLCVVMKYNAKNPRIWLGGFELFQTGKLMWTDGSPWNYEDWVPGEPSQRWTNAEDCVEMNWSQIGRWNDHSCYTQKSYVCSFKNTV</sequence>
<dbReference type="SUPFAM" id="SSF56436">
    <property type="entry name" value="C-type lectin-like"/>
    <property type="match status" value="1"/>
</dbReference>
<protein>
    <recommendedName>
        <fullName evidence="3">C-type lectin domain-containing protein</fullName>
    </recommendedName>
</protein>
<keyword evidence="1" id="KW-1015">Disulfide bond</keyword>
<evidence type="ECO:0000313" key="4">
    <source>
        <dbReference type="EMBL" id="KAL1023592.1"/>
    </source>
</evidence>
<dbReference type="EMBL" id="JAGEUA010000001">
    <property type="protein sequence ID" value="KAL1023592.1"/>
    <property type="molecule type" value="Genomic_DNA"/>
</dbReference>
<name>A0ABD0XTA5_UMBPY</name>
<gene>
    <name evidence="4" type="ORF">UPYG_G00043270</name>
</gene>
<dbReference type="InterPro" id="IPR016187">
    <property type="entry name" value="CTDL_fold"/>
</dbReference>
<dbReference type="InterPro" id="IPR018378">
    <property type="entry name" value="C-type_lectin_CS"/>
</dbReference>
<keyword evidence="2" id="KW-0732">Signal</keyword>
<reference evidence="4 5" key="1">
    <citation type="submission" date="2024-06" db="EMBL/GenBank/DDBJ databases">
        <authorList>
            <person name="Pan Q."/>
            <person name="Wen M."/>
            <person name="Jouanno E."/>
            <person name="Zahm M."/>
            <person name="Klopp C."/>
            <person name="Cabau C."/>
            <person name="Louis A."/>
            <person name="Berthelot C."/>
            <person name="Parey E."/>
            <person name="Roest Crollius H."/>
            <person name="Montfort J."/>
            <person name="Robinson-Rechavi M."/>
            <person name="Bouchez O."/>
            <person name="Lampietro C."/>
            <person name="Lopez Roques C."/>
            <person name="Donnadieu C."/>
            <person name="Postlethwait J."/>
            <person name="Bobe J."/>
            <person name="Verreycken H."/>
            <person name="Guiguen Y."/>
        </authorList>
    </citation>
    <scope>NUCLEOTIDE SEQUENCE [LARGE SCALE GENOMIC DNA]</scope>
    <source>
        <strain evidence="4">Up_M1</strain>
        <tissue evidence="4">Testis</tissue>
    </source>
</reference>
<keyword evidence="5" id="KW-1185">Reference proteome</keyword>
<evidence type="ECO:0000259" key="3">
    <source>
        <dbReference type="PROSITE" id="PS50041"/>
    </source>
</evidence>
<comment type="caution">
    <text evidence="4">The sequence shown here is derived from an EMBL/GenBank/DDBJ whole genome shotgun (WGS) entry which is preliminary data.</text>
</comment>
<dbReference type="InterPro" id="IPR050111">
    <property type="entry name" value="C-type_lectin/snaclec_domain"/>
</dbReference>
<organism evidence="4 5">
    <name type="scientific">Umbra pygmaea</name>
    <name type="common">Eastern mudminnow</name>
    <dbReference type="NCBI Taxonomy" id="75934"/>
    <lineage>
        <taxon>Eukaryota</taxon>
        <taxon>Metazoa</taxon>
        <taxon>Chordata</taxon>
        <taxon>Craniata</taxon>
        <taxon>Vertebrata</taxon>
        <taxon>Euteleostomi</taxon>
        <taxon>Actinopterygii</taxon>
        <taxon>Neopterygii</taxon>
        <taxon>Teleostei</taxon>
        <taxon>Protacanthopterygii</taxon>
        <taxon>Esociformes</taxon>
        <taxon>Umbridae</taxon>
        <taxon>Umbra</taxon>
    </lineage>
</organism>
<feature type="signal peptide" evidence="2">
    <location>
        <begin position="1"/>
        <end position="24"/>
    </location>
</feature>
<dbReference type="SMART" id="SM00034">
    <property type="entry name" value="CLECT"/>
    <property type="match status" value="1"/>
</dbReference>
<dbReference type="PANTHER" id="PTHR22803">
    <property type="entry name" value="MANNOSE, PHOSPHOLIPASE, LECTIN RECEPTOR RELATED"/>
    <property type="match status" value="1"/>
</dbReference>
<evidence type="ECO:0000256" key="2">
    <source>
        <dbReference type="SAM" id="SignalP"/>
    </source>
</evidence>
<dbReference type="InterPro" id="IPR001304">
    <property type="entry name" value="C-type_lectin-like"/>
</dbReference>
<dbReference type="InterPro" id="IPR016186">
    <property type="entry name" value="C-type_lectin-like/link_sf"/>
</dbReference>
<dbReference type="Proteomes" id="UP001557470">
    <property type="component" value="Unassembled WGS sequence"/>
</dbReference>
<dbReference type="Gene3D" id="3.10.100.10">
    <property type="entry name" value="Mannose-Binding Protein A, subunit A"/>
    <property type="match status" value="1"/>
</dbReference>